<feature type="region of interest" description="Disordered" evidence="1">
    <location>
        <begin position="36"/>
        <end position="61"/>
    </location>
</feature>
<accession>A0A2M8WW46</accession>
<dbReference type="RefSeq" id="WP_100349053.1">
    <property type="nucleotide sequence ID" value="NZ_PGTZ01000006.1"/>
</dbReference>
<dbReference type="EMBL" id="PGTZ01000006">
    <property type="protein sequence ID" value="PJI95140.1"/>
    <property type="molecule type" value="Genomic_DNA"/>
</dbReference>
<gene>
    <name evidence="2" type="ORF">CLV34_0994</name>
</gene>
<organism evidence="2 3">
    <name type="scientific">Luteimicrobium subarcticum</name>
    <dbReference type="NCBI Taxonomy" id="620910"/>
    <lineage>
        <taxon>Bacteria</taxon>
        <taxon>Bacillati</taxon>
        <taxon>Actinomycetota</taxon>
        <taxon>Actinomycetes</taxon>
        <taxon>Micrococcales</taxon>
        <taxon>Luteimicrobium</taxon>
    </lineage>
</organism>
<keyword evidence="3" id="KW-1185">Reference proteome</keyword>
<dbReference type="Proteomes" id="UP000231586">
    <property type="component" value="Unassembled WGS sequence"/>
</dbReference>
<dbReference type="OrthoDB" id="10005954at2"/>
<evidence type="ECO:0000256" key="1">
    <source>
        <dbReference type="SAM" id="MobiDB-lite"/>
    </source>
</evidence>
<reference evidence="2 3" key="1">
    <citation type="submission" date="2017-11" db="EMBL/GenBank/DDBJ databases">
        <title>Genomic Encyclopedia of Archaeal and Bacterial Type Strains, Phase II (KMG-II): From Individual Species to Whole Genera.</title>
        <authorList>
            <person name="Goeker M."/>
        </authorList>
    </citation>
    <scope>NUCLEOTIDE SEQUENCE [LARGE SCALE GENOMIC DNA]</scope>
    <source>
        <strain evidence="2 3">DSM 22413</strain>
    </source>
</reference>
<comment type="caution">
    <text evidence="2">The sequence shown here is derived from an EMBL/GenBank/DDBJ whole genome shotgun (WGS) entry which is preliminary data.</text>
</comment>
<protein>
    <submittedName>
        <fullName evidence="2">Uncharacterized protein</fullName>
    </submittedName>
</protein>
<proteinExistence type="predicted"/>
<evidence type="ECO:0000313" key="2">
    <source>
        <dbReference type="EMBL" id="PJI95140.1"/>
    </source>
</evidence>
<evidence type="ECO:0000313" key="3">
    <source>
        <dbReference type="Proteomes" id="UP000231586"/>
    </source>
</evidence>
<name>A0A2M8WW46_9MICO</name>
<dbReference type="AlphaFoldDB" id="A0A2M8WW46"/>
<sequence>MTVTEGATDEVVLPPGATQPDLFDVLAEDGVDPGSLAAVYPAVPPPPPPADGETESRGGDVDHHGIARFLGSEAFATLSSRDRSSIPLSDPTLLLEVRLPEAGHVFTVASVVEREIRRLAAAVAECRRPTDDMLAEALADGRPVPPGPGGMRIVRATGSDAALTVVLEPFDPAQSPLSRWPRLGLALAAAAVADLGFAVADSAGTVFSVDLARARSRVVAGGLPDRAVTMVLTGRQGTRTRQVTVVTTGEPRPRVTAA</sequence>